<accession>A0ABM4PF51</accession>
<name>A0ABM4PF51_EQUPR</name>
<feature type="compositionally biased region" description="Basic residues" evidence="1">
    <location>
        <begin position="7"/>
        <end position="16"/>
    </location>
</feature>
<evidence type="ECO:0000256" key="1">
    <source>
        <dbReference type="SAM" id="MobiDB-lite"/>
    </source>
</evidence>
<evidence type="ECO:0000313" key="2">
    <source>
        <dbReference type="Proteomes" id="UP001652662"/>
    </source>
</evidence>
<gene>
    <name evidence="3" type="primary">LOC139083446</name>
</gene>
<feature type="compositionally biased region" description="Low complexity" evidence="1">
    <location>
        <begin position="17"/>
        <end position="34"/>
    </location>
</feature>
<dbReference type="Proteomes" id="UP001652662">
    <property type="component" value="Chromosome 5"/>
</dbReference>
<feature type="region of interest" description="Disordered" evidence="1">
    <location>
        <begin position="1"/>
        <end position="158"/>
    </location>
</feature>
<sequence length="214" mass="22142">MSVRQAATRRRVRRGRAGAAGRLPGAGPAPVWAGPERRGGGAGGGALRPTPRRRSPPAAAGTVVEGTRGGDELLGNPQHSKSRSLAGRPAAPSRRENPPKPQASREGAAVAPPCPLWRLSARSPRPRPPQAPPPGPRGVGPPANGKRSASRLAATLGRKRARLRRLPNRPFLCGDPAGEPGRSPGDFWLCPRRGGGWVGGPGPGGLLLTVLRLC</sequence>
<proteinExistence type="predicted"/>
<reference evidence="3" key="1">
    <citation type="submission" date="2025-08" db="UniProtKB">
        <authorList>
            <consortium name="RefSeq"/>
        </authorList>
    </citation>
    <scope>IDENTIFICATION</scope>
    <source>
        <tissue evidence="3">Blood</tissue>
    </source>
</reference>
<evidence type="ECO:0000313" key="3">
    <source>
        <dbReference type="RefSeq" id="XP_070475818.1"/>
    </source>
</evidence>
<keyword evidence="2" id="KW-1185">Reference proteome</keyword>
<organism evidence="2 3">
    <name type="scientific">Equus przewalskii</name>
    <name type="common">Przewalski's horse</name>
    <name type="synonym">Equus caballus przewalskii</name>
    <dbReference type="NCBI Taxonomy" id="9798"/>
    <lineage>
        <taxon>Eukaryota</taxon>
        <taxon>Metazoa</taxon>
        <taxon>Chordata</taxon>
        <taxon>Craniata</taxon>
        <taxon>Vertebrata</taxon>
        <taxon>Euteleostomi</taxon>
        <taxon>Mammalia</taxon>
        <taxon>Eutheria</taxon>
        <taxon>Laurasiatheria</taxon>
        <taxon>Perissodactyla</taxon>
        <taxon>Equidae</taxon>
        <taxon>Equus</taxon>
    </lineage>
</organism>
<protein>
    <submittedName>
        <fullName evidence="3">Uncharacterized protein</fullName>
    </submittedName>
</protein>
<dbReference type="GeneID" id="139083446"/>
<dbReference type="RefSeq" id="XP_070475818.1">
    <property type="nucleotide sequence ID" value="XM_070619717.1"/>
</dbReference>
<feature type="compositionally biased region" description="Pro residues" evidence="1">
    <location>
        <begin position="126"/>
        <end position="136"/>
    </location>
</feature>